<evidence type="ECO:0000256" key="1">
    <source>
        <dbReference type="SAM" id="MobiDB-lite"/>
    </source>
</evidence>
<gene>
    <name evidence="3" type="ORF">ACFQO6_24100</name>
</gene>
<evidence type="ECO:0000313" key="4">
    <source>
        <dbReference type="Proteomes" id="UP001596524"/>
    </source>
</evidence>
<sequence length="169" mass="17028">MPTSTDRSRARLVSRAAGVVAVLAVAAAVFVLRPVDDGPVTAAGTDATTAPPASTPTPSPALSVPPPASATDEEFCAEFRRLAESQGQFVSNGGDTSVDRLRASADALVATGVPDAMSLPARSGYYTLISGVYDSIGLELAPEEVGAPGEPVAGGDAAFASYMGQYCPP</sequence>
<keyword evidence="4" id="KW-1185">Reference proteome</keyword>
<feature type="compositionally biased region" description="Low complexity" evidence="1">
    <location>
        <begin position="42"/>
        <end position="52"/>
    </location>
</feature>
<keyword evidence="2" id="KW-1133">Transmembrane helix</keyword>
<comment type="caution">
    <text evidence="3">The sequence shown here is derived from an EMBL/GenBank/DDBJ whole genome shotgun (WGS) entry which is preliminary data.</text>
</comment>
<evidence type="ECO:0008006" key="5">
    <source>
        <dbReference type="Google" id="ProtNLM"/>
    </source>
</evidence>
<dbReference type="Proteomes" id="UP001596524">
    <property type="component" value="Unassembled WGS sequence"/>
</dbReference>
<proteinExistence type="predicted"/>
<evidence type="ECO:0000256" key="2">
    <source>
        <dbReference type="SAM" id="Phobius"/>
    </source>
</evidence>
<keyword evidence="2" id="KW-0472">Membrane</keyword>
<feature type="transmembrane region" description="Helical" evidence="2">
    <location>
        <begin position="12"/>
        <end position="32"/>
    </location>
</feature>
<name>A0ABW2N7V7_9ACTN</name>
<accession>A0ABW2N7V7</accession>
<organism evidence="3 4">
    <name type="scientific">Nocardioides astragali</name>
    <dbReference type="NCBI Taxonomy" id="1776736"/>
    <lineage>
        <taxon>Bacteria</taxon>
        <taxon>Bacillati</taxon>
        <taxon>Actinomycetota</taxon>
        <taxon>Actinomycetes</taxon>
        <taxon>Propionibacteriales</taxon>
        <taxon>Nocardioidaceae</taxon>
        <taxon>Nocardioides</taxon>
    </lineage>
</organism>
<dbReference type="EMBL" id="JBHTCH010000030">
    <property type="protein sequence ID" value="MFC7363376.1"/>
    <property type="molecule type" value="Genomic_DNA"/>
</dbReference>
<protein>
    <recommendedName>
        <fullName evidence="5">DUF732 domain-containing protein</fullName>
    </recommendedName>
</protein>
<feature type="compositionally biased region" description="Pro residues" evidence="1">
    <location>
        <begin position="53"/>
        <end position="68"/>
    </location>
</feature>
<feature type="region of interest" description="Disordered" evidence="1">
    <location>
        <begin position="42"/>
        <end position="72"/>
    </location>
</feature>
<keyword evidence="2" id="KW-0812">Transmembrane</keyword>
<evidence type="ECO:0000313" key="3">
    <source>
        <dbReference type="EMBL" id="MFC7363376.1"/>
    </source>
</evidence>
<reference evidence="4" key="1">
    <citation type="journal article" date="2019" name="Int. J. Syst. Evol. Microbiol.">
        <title>The Global Catalogue of Microorganisms (GCM) 10K type strain sequencing project: providing services to taxonomists for standard genome sequencing and annotation.</title>
        <authorList>
            <consortium name="The Broad Institute Genomics Platform"/>
            <consortium name="The Broad Institute Genome Sequencing Center for Infectious Disease"/>
            <person name="Wu L."/>
            <person name="Ma J."/>
        </authorList>
    </citation>
    <scope>NUCLEOTIDE SEQUENCE [LARGE SCALE GENOMIC DNA]</scope>
    <source>
        <strain evidence="4">FCH27</strain>
    </source>
</reference>
<dbReference type="RefSeq" id="WP_255889280.1">
    <property type="nucleotide sequence ID" value="NZ_JAFMZM010000002.1"/>
</dbReference>